<sequence>MKKVKMILTNRFDPDVRVYKEAKYLVDNGLDVEILCWDRESEYSKIKESVIDGIKIKRFFPYSEYGTGFKQLRPFVRFINECKEYLKNKEYQYLHCHDLDGVIAGYFIKNNYTKFIFDMHENYEINGRNQKIRYIVRFMVNFFQNKSDFIIYVNETQKNFASNKNKRKFICIPNYPDIQNYAVCKKIKSDNLRVSYIGAVRQYNELKNLMDACKEMSNVKIAIHGAGVAYKQLNKIKDDYNNVVVTGRYEFTESAKFYSEADLLYVLYPTTSMQYTTSYPVKLYEAIVTKTPVIVGKGTVLNNFVNKYGIGFTVDGSNINEIRDLIEYLNNNRNVINEKIRNLEKIQYDYSWNDVVKNLDKIYG</sequence>
<dbReference type="PANTHER" id="PTHR46401">
    <property type="entry name" value="GLYCOSYLTRANSFERASE WBBK-RELATED"/>
    <property type="match status" value="1"/>
</dbReference>
<dbReference type="OrthoDB" id="2052976at2"/>
<keyword evidence="1 4" id="KW-0808">Transferase</keyword>
<dbReference type="EMBL" id="CP035282">
    <property type="protein sequence ID" value="QAT62004.1"/>
    <property type="molecule type" value="Genomic_DNA"/>
</dbReference>
<reference evidence="5" key="1">
    <citation type="submission" date="2019-01" db="EMBL/GenBank/DDBJ databases">
        <title>Draft genomes of a novel of Sporanaerobacter strains.</title>
        <authorList>
            <person name="Ma S."/>
        </authorList>
    </citation>
    <scope>NUCLEOTIDE SEQUENCE [LARGE SCALE GENOMIC DNA]</scope>
    <source>
        <strain evidence="5">NJN-17</strain>
    </source>
</reference>
<feature type="domain" description="Glycosyl transferase family 1" evidence="2">
    <location>
        <begin position="186"/>
        <end position="334"/>
    </location>
</feature>
<dbReference type="RefSeq" id="WP_128752642.1">
    <property type="nucleotide sequence ID" value="NZ_CP035282.1"/>
</dbReference>
<evidence type="ECO:0000313" key="4">
    <source>
        <dbReference type="EMBL" id="QAT62004.1"/>
    </source>
</evidence>
<evidence type="ECO:0000313" key="5">
    <source>
        <dbReference type="Proteomes" id="UP000287969"/>
    </source>
</evidence>
<dbReference type="Proteomes" id="UP000287969">
    <property type="component" value="Chromosome"/>
</dbReference>
<dbReference type="InterPro" id="IPR028098">
    <property type="entry name" value="Glyco_trans_4-like_N"/>
</dbReference>
<dbReference type="AlphaFoldDB" id="A0A410QDP3"/>
<evidence type="ECO:0000256" key="1">
    <source>
        <dbReference type="ARBA" id="ARBA00022679"/>
    </source>
</evidence>
<keyword evidence="5" id="KW-1185">Reference proteome</keyword>
<accession>A0A410QDP3</accession>
<dbReference type="InterPro" id="IPR001296">
    <property type="entry name" value="Glyco_trans_1"/>
</dbReference>
<dbReference type="GO" id="GO:0016757">
    <property type="term" value="F:glycosyltransferase activity"/>
    <property type="evidence" value="ECO:0007669"/>
    <property type="project" value="InterPro"/>
</dbReference>
<dbReference type="KEGG" id="spoa:EQM13_10600"/>
<evidence type="ECO:0000259" key="2">
    <source>
        <dbReference type="Pfam" id="PF00534"/>
    </source>
</evidence>
<dbReference type="SUPFAM" id="SSF53756">
    <property type="entry name" value="UDP-Glycosyltransferase/glycogen phosphorylase"/>
    <property type="match status" value="1"/>
</dbReference>
<gene>
    <name evidence="4" type="ORF">EQM13_10600</name>
</gene>
<dbReference type="PANTHER" id="PTHR46401:SF2">
    <property type="entry name" value="GLYCOSYLTRANSFERASE WBBK-RELATED"/>
    <property type="match status" value="1"/>
</dbReference>
<dbReference type="Gene3D" id="3.40.50.2000">
    <property type="entry name" value="Glycogen Phosphorylase B"/>
    <property type="match status" value="2"/>
</dbReference>
<proteinExistence type="predicted"/>
<feature type="domain" description="Glycosyltransferase subfamily 4-like N-terminal" evidence="3">
    <location>
        <begin position="17"/>
        <end position="174"/>
    </location>
</feature>
<evidence type="ECO:0000259" key="3">
    <source>
        <dbReference type="Pfam" id="PF13439"/>
    </source>
</evidence>
<organism evidence="4 5">
    <name type="scientific">Acidilutibacter cellobiosedens</name>
    <dbReference type="NCBI Taxonomy" id="2507161"/>
    <lineage>
        <taxon>Bacteria</taxon>
        <taxon>Bacillati</taxon>
        <taxon>Bacillota</taxon>
        <taxon>Tissierellia</taxon>
        <taxon>Tissierellales</taxon>
        <taxon>Acidilutibacteraceae</taxon>
        <taxon>Acidilutibacter</taxon>
    </lineage>
</organism>
<dbReference type="Pfam" id="PF13439">
    <property type="entry name" value="Glyco_transf_4"/>
    <property type="match status" value="1"/>
</dbReference>
<protein>
    <submittedName>
        <fullName evidence="4">Glycosyltransferase</fullName>
    </submittedName>
</protein>
<dbReference type="Pfam" id="PF00534">
    <property type="entry name" value="Glycos_transf_1"/>
    <property type="match status" value="1"/>
</dbReference>
<name>A0A410QDP3_9FIRM</name>